<dbReference type="SUPFAM" id="SSF56784">
    <property type="entry name" value="HAD-like"/>
    <property type="match status" value="1"/>
</dbReference>
<dbReference type="PANTHER" id="PTHR43434">
    <property type="entry name" value="PHOSPHOGLYCOLATE PHOSPHATASE"/>
    <property type="match status" value="1"/>
</dbReference>
<dbReference type="PANTHER" id="PTHR43434:SF1">
    <property type="entry name" value="PHOSPHOGLYCOLATE PHOSPHATASE"/>
    <property type="match status" value="1"/>
</dbReference>
<dbReference type="GO" id="GO:0005829">
    <property type="term" value="C:cytosol"/>
    <property type="evidence" value="ECO:0007669"/>
    <property type="project" value="TreeGrafter"/>
</dbReference>
<keyword evidence="2" id="KW-1185">Reference proteome</keyword>
<dbReference type="NCBIfam" id="TIGR01549">
    <property type="entry name" value="HAD-SF-IA-v1"/>
    <property type="match status" value="1"/>
</dbReference>
<dbReference type="RefSeq" id="WP_154824485.1">
    <property type="nucleotide sequence ID" value="NZ_JACRTL010000001.1"/>
</dbReference>
<dbReference type="InterPro" id="IPR041492">
    <property type="entry name" value="HAD_2"/>
</dbReference>
<keyword evidence="1" id="KW-0378">Hydrolase</keyword>
<comment type="caution">
    <text evidence="1">The sequence shown here is derived from an EMBL/GenBank/DDBJ whole genome shotgun (WGS) entry which is preliminary data.</text>
</comment>
<dbReference type="InterPro" id="IPR023214">
    <property type="entry name" value="HAD_sf"/>
</dbReference>
<dbReference type="SFLD" id="SFLDS00003">
    <property type="entry name" value="Haloacid_Dehalogenase"/>
    <property type="match status" value="1"/>
</dbReference>
<protein>
    <submittedName>
        <fullName evidence="1">HAD-IA family hydrolase</fullName>
    </submittedName>
</protein>
<dbReference type="Pfam" id="PF13419">
    <property type="entry name" value="HAD_2"/>
    <property type="match status" value="1"/>
</dbReference>
<dbReference type="GO" id="GO:0006281">
    <property type="term" value="P:DNA repair"/>
    <property type="evidence" value="ECO:0007669"/>
    <property type="project" value="TreeGrafter"/>
</dbReference>
<dbReference type="InterPro" id="IPR050155">
    <property type="entry name" value="HAD-like_hydrolase_sf"/>
</dbReference>
<dbReference type="InterPro" id="IPR023198">
    <property type="entry name" value="PGP-like_dom2"/>
</dbReference>
<dbReference type="SFLD" id="SFLDG01129">
    <property type="entry name" value="C1.5:_HAD__Beta-PGM__Phosphata"/>
    <property type="match status" value="1"/>
</dbReference>
<dbReference type="InterPro" id="IPR006439">
    <property type="entry name" value="HAD-SF_hydro_IA"/>
</dbReference>
<dbReference type="Gene3D" id="3.40.50.1000">
    <property type="entry name" value="HAD superfamily/HAD-like"/>
    <property type="match status" value="1"/>
</dbReference>
<dbReference type="AlphaFoldDB" id="A0A8J6TTZ1"/>
<evidence type="ECO:0000313" key="2">
    <source>
        <dbReference type="Proteomes" id="UP000632659"/>
    </source>
</evidence>
<accession>A0A8J6TTZ1</accession>
<dbReference type="Proteomes" id="UP000632659">
    <property type="component" value="Unassembled WGS sequence"/>
</dbReference>
<gene>
    <name evidence="1" type="ORF">H8702_03775</name>
</gene>
<dbReference type="Gene3D" id="1.10.150.240">
    <property type="entry name" value="Putative phosphatase, domain 2"/>
    <property type="match status" value="1"/>
</dbReference>
<name>A0A8J6TTZ1_9FIRM</name>
<proteinExistence type="predicted"/>
<dbReference type="InterPro" id="IPR036412">
    <property type="entry name" value="HAD-like_sf"/>
</dbReference>
<dbReference type="EMBL" id="JACRTL010000001">
    <property type="protein sequence ID" value="MBC8610243.1"/>
    <property type="molecule type" value="Genomic_DNA"/>
</dbReference>
<dbReference type="GO" id="GO:0008967">
    <property type="term" value="F:phosphoglycolate phosphatase activity"/>
    <property type="evidence" value="ECO:0007669"/>
    <property type="project" value="TreeGrafter"/>
</dbReference>
<organism evidence="1 2">
    <name type="scientific">Massiliimalia timonensis</name>
    <dbReference type="NCBI Taxonomy" id="1987501"/>
    <lineage>
        <taxon>Bacteria</taxon>
        <taxon>Bacillati</taxon>
        <taxon>Bacillota</taxon>
        <taxon>Clostridia</taxon>
        <taxon>Eubacteriales</taxon>
        <taxon>Oscillospiraceae</taxon>
        <taxon>Massiliimalia</taxon>
    </lineage>
</organism>
<reference evidence="1" key="1">
    <citation type="submission" date="2020-08" db="EMBL/GenBank/DDBJ databases">
        <title>Genome public.</title>
        <authorList>
            <person name="Liu C."/>
            <person name="Sun Q."/>
        </authorList>
    </citation>
    <scope>NUCLEOTIDE SEQUENCE</scope>
    <source>
        <strain evidence="1">NSJ-15</strain>
    </source>
</reference>
<evidence type="ECO:0000313" key="1">
    <source>
        <dbReference type="EMBL" id="MBC8610243.1"/>
    </source>
</evidence>
<sequence length="217" mass="24954">MIRYVGFDMDGTLADTLTDATDAVNFGLSQIHCPPRSEEEVQSYMGDSVYELIRRAMAPVEDEDLLEQAKQGFDTYYEKHFCDKTHLYPGIHELCKKLTETGIQLFVFSNKQILFVQEMLQRLLPEFSFAAVLGNHENFPPKPDPQQFLLFQEREGFSSRECVLIGDSNIDIATAHRANIYSVGVLWGYGERKAFLKEKADLYTDSAEEIYQWITKQ</sequence>